<dbReference type="Proteomes" id="UP001153404">
    <property type="component" value="Unassembled WGS sequence"/>
</dbReference>
<evidence type="ECO:0000313" key="1">
    <source>
        <dbReference type="EMBL" id="MDG0814283.1"/>
    </source>
</evidence>
<reference evidence="1" key="1">
    <citation type="submission" date="2022-10" db="EMBL/GenBank/DDBJ databases">
        <title>Comparative genomic analysis of Cohnella hashimotonis sp. nov., isolated from the International Space Station.</title>
        <authorList>
            <person name="Simpson A."/>
            <person name="Venkateswaran K."/>
        </authorList>
    </citation>
    <scope>NUCLEOTIDE SEQUENCE</scope>
    <source>
        <strain evidence="1">DSM 28161</strain>
    </source>
</reference>
<sequence>MSECWISVVITRLTVSMSRFMSARFCLLSSAYALVTCCLRMSSALALAYQFSANTGLTSSRNSRMSCCLTFILVSGFVR</sequence>
<organism evidence="1 2">
    <name type="scientific">Cohnella rhizosphaerae</name>
    <dbReference type="NCBI Taxonomy" id="1457232"/>
    <lineage>
        <taxon>Bacteria</taxon>
        <taxon>Bacillati</taxon>
        <taxon>Bacillota</taxon>
        <taxon>Bacilli</taxon>
        <taxon>Bacillales</taxon>
        <taxon>Paenibacillaceae</taxon>
        <taxon>Cohnella</taxon>
    </lineage>
</organism>
<dbReference type="RefSeq" id="WP_277539093.1">
    <property type="nucleotide sequence ID" value="NZ_JAPDIA010000009.1"/>
</dbReference>
<comment type="caution">
    <text evidence="1">The sequence shown here is derived from an EMBL/GenBank/DDBJ whole genome shotgun (WGS) entry which is preliminary data.</text>
</comment>
<name>A0A9X4L135_9BACL</name>
<keyword evidence="2" id="KW-1185">Reference proteome</keyword>
<protein>
    <submittedName>
        <fullName evidence="1">Uncharacterized protein</fullName>
    </submittedName>
</protein>
<evidence type="ECO:0000313" key="2">
    <source>
        <dbReference type="Proteomes" id="UP001153404"/>
    </source>
</evidence>
<dbReference type="EMBL" id="JAPDIA010000009">
    <property type="protein sequence ID" value="MDG0814283.1"/>
    <property type="molecule type" value="Genomic_DNA"/>
</dbReference>
<dbReference type="AlphaFoldDB" id="A0A9X4L135"/>
<gene>
    <name evidence="1" type="ORF">OMP40_37135</name>
</gene>
<accession>A0A9X4L135</accession>
<proteinExistence type="predicted"/>